<name>A0A7C1FU93_9CHLR</name>
<dbReference type="InterPro" id="IPR017853">
    <property type="entry name" value="GH"/>
</dbReference>
<dbReference type="AlphaFoldDB" id="A0A7C1FU93"/>
<dbReference type="EMBL" id="DSMG01000139">
    <property type="protein sequence ID" value="HDX32515.1"/>
    <property type="molecule type" value="Genomic_DNA"/>
</dbReference>
<dbReference type="GO" id="GO:0046556">
    <property type="term" value="F:alpha-L-arabinofuranosidase activity"/>
    <property type="evidence" value="ECO:0007669"/>
    <property type="project" value="UniProtKB-EC"/>
</dbReference>
<accession>A0A7C1FU93</accession>
<evidence type="ECO:0000259" key="8">
    <source>
        <dbReference type="SMART" id="SM00813"/>
    </source>
</evidence>
<evidence type="ECO:0000256" key="4">
    <source>
        <dbReference type="ARBA" id="ARBA00012670"/>
    </source>
</evidence>
<dbReference type="GO" id="GO:0046373">
    <property type="term" value="P:L-arabinose metabolic process"/>
    <property type="evidence" value="ECO:0007669"/>
    <property type="project" value="InterPro"/>
</dbReference>
<dbReference type="PANTHER" id="PTHR43576">
    <property type="entry name" value="ALPHA-L-ARABINOFURANOSIDASE C-RELATED"/>
    <property type="match status" value="1"/>
</dbReference>
<protein>
    <recommendedName>
        <fullName evidence="4">non-reducing end alpha-L-arabinofuranosidase</fullName>
        <ecNumber evidence="4">3.2.1.55</ecNumber>
    </recommendedName>
</protein>
<dbReference type="Gene3D" id="3.20.20.80">
    <property type="entry name" value="Glycosidases"/>
    <property type="match status" value="1"/>
</dbReference>
<dbReference type="EC" id="3.2.1.55" evidence="4"/>
<evidence type="ECO:0000256" key="1">
    <source>
        <dbReference type="ARBA" id="ARBA00001462"/>
    </source>
</evidence>
<dbReference type="InterPro" id="IPR010720">
    <property type="entry name" value="Alpha-L-AF_C"/>
</dbReference>
<evidence type="ECO:0000256" key="3">
    <source>
        <dbReference type="ARBA" id="ARBA00011165"/>
    </source>
</evidence>
<evidence type="ECO:0000313" key="9">
    <source>
        <dbReference type="EMBL" id="HDX32515.1"/>
    </source>
</evidence>
<feature type="domain" description="Alpha-L-arabinofuranosidase C-terminal" evidence="8">
    <location>
        <begin position="263"/>
        <end position="460"/>
    </location>
</feature>
<keyword evidence="7" id="KW-0326">Glycosidase</keyword>
<dbReference type="SUPFAM" id="SSF51011">
    <property type="entry name" value="Glycosyl hydrolase domain"/>
    <property type="match status" value="1"/>
</dbReference>
<dbReference type="InterPro" id="IPR013780">
    <property type="entry name" value="Glyco_hydro_b"/>
</dbReference>
<reference evidence="9" key="1">
    <citation type="journal article" date="2020" name="mSystems">
        <title>Genome- and Community-Level Interaction Insights into Carbon Utilization and Element Cycling Functions of Hydrothermarchaeota in Hydrothermal Sediment.</title>
        <authorList>
            <person name="Zhou Z."/>
            <person name="Liu Y."/>
            <person name="Xu W."/>
            <person name="Pan J."/>
            <person name="Luo Z.H."/>
            <person name="Li M."/>
        </authorList>
    </citation>
    <scope>NUCLEOTIDE SEQUENCE [LARGE SCALE GENOMIC DNA]</scope>
    <source>
        <strain evidence="9">SpSt-289</strain>
    </source>
</reference>
<evidence type="ECO:0000256" key="5">
    <source>
        <dbReference type="ARBA" id="ARBA00022801"/>
    </source>
</evidence>
<dbReference type="SUPFAM" id="SSF51445">
    <property type="entry name" value="(Trans)glycosidases"/>
    <property type="match status" value="1"/>
</dbReference>
<dbReference type="Gene3D" id="2.60.40.1180">
    <property type="entry name" value="Golgi alpha-mannosidase II"/>
    <property type="match status" value="1"/>
</dbReference>
<comment type="caution">
    <text evidence="9">The sequence shown here is derived from an EMBL/GenBank/DDBJ whole genome shotgun (WGS) entry which is preliminary data.</text>
</comment>
<comment type="subunit">
    <text evidence="3">Homohexamer; trimer of dimers.</text>
</comment>
<proteinExistence type="inferred from homology"/>
<dbReference type="PANTHER" id="PTHR43576:SF3">
    <property type="entry name" value="ALPHA-L-ARABINOFURANOSIDASE C"/>
    <property type="match status" value="1"/>
</dbReference>
<dbReference type="SMART" id="SM00813">
    <property type="entry name" value="Alpha-L-AF_C"/>
    <property type="match status" value="1"/>
</dbReference>
<evidence type="ECO:0000256" key="6">
    <source>
        <dbReference type="ARBA" id="ARBA00023277"/>
    </source>
</evidence>
<dbReference type="InterPro" id="IPR055235">
    <property type="entry name" value="ASD1_cat"/>
</dbReference>
<gene>
    <name evidence="9" type="ORF">ENQ20_13660</name>
</gene>
<organism evidence="9">
    <name type="scientific">Caldilinea aerophila</name>
    <dbReference type="NCBI Taxonomy" id="133453"/>
    <lineage>
        <taxon>Bacteria</taxon>
        <taxon>Bacillati</taxon>
        <taxon>Chloroflexota</taxon>
        <taxon>Caldilineae</taxon>
        <taxon>Caldilineales</taxon>
        <taxon>Caldilineaceae</taxon>
        <taxon>Caldilinea</taxon>
    </lineage>
</organism>
<dbReference type="GO" id="GO:0000272">
    <property type="term" value="P:polysaccharide catabolic process"/>
    <property type="evidence" value="ECO:0007669"/>
    <property type="project" value="TreeGrafter"/>
</dbReference>
<keyword evidence="5" id="KW-0378">Hydrolase</keyword>
<evidence type="ECO:0000256" key="7">
    <source>
        <dbReference type="ARBA" id="ARBA00023295"/>
    </source>
</evidence>
<evidence type="ECO:0000256" key="2">
    <source>
        <dbReference type="ARBA" id="ARBA00007186"/>
    </source>
</evidence>
<keyword evidence="6" id="KW-0119">Carbohydrate metabolism</keyword>
<comment type="catalytic activity">
    <reaction evidence="1">
        <text>Hydrolysis of terminal non-reducing alpha-L-arabinofuranoside residues in alpha-L-arabinosides.</text>
        <dbReference type="EC" id="3.2.1.55"/>
    </reaction>
</comment>
<dbReference type="Pfam" id="PF06964">
    <property type="entry name" value="Alpha-L-AF_C"/>
    <property type="match status" value="1"/>
</dbReference>
<comment type="similarity">
    <text evidence="2">Belongs to the glycosyl hydrolase 51 family.</text>
</comment>
<dbReference type="Pfam" id="PF22848">
    <property type="entry name" value="ASD1_dom"/>
    <property type="match status" value="1"/>
</dbReference>
<sequence length="469" mass="53342">MGRCIYEGIYDPKSRHADENGLRRDVLDALRAQRYTTIRYPGGNFLSGYNWLDGVGPKELRPRRRELAWQSIETNQFGTNEFMIFCKAINAEPMLGVNMGTGTIQSACDLVDYCNTPSGTYWSDLRAKHGFPEPHRVKYWCVGNEMDGPWQMGHLEAHEYGAKAREAAKLMRWMDPSIKTVLCGSSNDQMPTYPEWDRVALEEAWEHVDYLSMHYYAGNRENDTPSFLASAVQFEQFVDTLEGVLRYVKAKKRSKHNVYLSWDEWQVWYKGDPLQGNWTEAPHLAEEMYNLEDALVVGQWLNVFLRKSHVLKIACVAQIVNVISWLHTRGDELLKHPSFYVFQLVSNHARGQALDVLVKAPRVETKKYGDVPVLDVSASYDEASGEGAIFIVNRSLSENVVTDIIWQDGSSPTICEAWQLAGDDPKALNTWENPNHLVARPIAPPRVNDGRTTVQLPPLSFTALRLSAQ</sequence>